<evidence type="ECO:0000313" key="3">
    <source>
        <dbReference type="Proteomes" id="UP000023152"/>
    </source>
</evidence>
<proteinExistence type="predicted"/>
<sequence>TFSVCCALSFEVTMIKKKIWEFCGVVIERPRRLIGPQRFFNFRDRKSVTLIYWRFQKKKKKKKGGGEQMEEMSHEDVVTTNKKEATEQGSLSQKDMFIPIIENGVLSEHSLNLQMTLESEMDLNDHSCSSHGHAPGTIHADEVITTRKALEYYEIDLEIGFLDSQRKQEVDEKRQEEWISIGGFRTVSFLKHPQGQVRHHSKICDHNHSGSKKTRNPNHLHLRYPTSEIHSFLTLEQLQLWEHSLQTSNERASLEISCRVRVKYKVAHRIGPLSDKIDELLSPYSSPFVLTTTTTFLVDDDSNAKSHDTTFRSVNVMSLRNNGAIQVDNLLTGKRDILSELCYPNEWIFFPSLVTCRDAHNHNSDVAIICDGYNTNERTLSCAFALHLNEKKWHVLPSFSHTRSRAQLVHLQTTQGLLIAGGYRFDSLQNCGVYLDTVEYLQLSKSKTESYICTTTTELYIYILYIFYVYDTYTYT</sequence>
<dbReference type="Proteomes" id="UP000023152">
    <property type="component" value="Unassembled WGS sequence"/>
</dbReference>
<reference evidence="2 3" key="1">
    <citation type="journal article" date="2013" name="Curr. Biol.">
        <title>The Genome of the Foraminiferan Reticulomyxa filosa.</title>
        <authorList>
            <person name="Glockner G."/>
            <person name="Hulsmann N."/>
            <person name="Schleicher M."/>
            <person name="Noegel A.A."/>
            <person name="Eichinger L."/>
            <person name="Gallinger C."/>
            <person name="Pawlowski J."/>
            <person name="Sierra R."/>
            <person name="Euteneuer U."/>
            <person name="Pillet L."/>
            <person name="Moustafa A."/>
            <person name="Platzer M."/>
            <person name="Groth M."/>
            <person name="Szafranski K."/>
            <person name="Schliwa M."/>
        </authorList>
    </citation>
    <scope>NUCLEOTIDE SEQUENCE [LARGE SCALE GENOMIC DNA]</scope>
</reference>
<feature type="region of interest" description="Disordered" evidence="1">
    <location>
        <begin position="63"/>
        <end position="87"/>
    </location>
</feature>
<dbReference type="AlphaFoldDB" id="X6MYH3"/>
<feature type="compositionally biased region" description="Basic and acidic residues" evidence="1">
    <location>
        <begin position="71"/>
        <end position="86"/>
    </location>
</feature>
<dbReference type="SUPFAM" id="SSF117281">
    <property type="entry name" value="Kelch motif"/>
    <property type="match status" value="1"/>
</dbReference>
<protein>
    <submittedName>
        <fullName evidence="2">Uncharacterized protein</fullName>
    </submittedName>
</protein>
<evidence type="ECO:0000256" key="1">
    <source>
        <dbReference type="SAM" id="MobiDB-lite"/>
    </source>
</evidence>
<feature type="non-terminal residue" evidence="2">
    <location>
        <position position="1"/>
    </location>
</feature>
<keyword evidence="3" id="KW-1185">Reference proteome</keyword>
<gene>
    <name evidence="2" type="ORF">RFI_18572</name>
</gene>
<accession>X6MYH3</accession>
<dbReference type="Gene3D" id="2.120.10.80">
    <property type="entry name" value="Kelch-type beta propeller"/>
    <property type="match status" value="1"/>
</dbReference>
<dbReference type="InterPro" id="IPR015915">
    <property type="entry name" value="Kelch-typ_b-propeller"/>
</dbReference>
<evidence type="ECO:0000313" key="2">
    <source>
        <dbReference type="EMBL" id="ETO18683.1"/>
    </source>
</evidence>
<name>X6MYH3_RETFI</name>
<comment type="caution">
    <text evidence="2">The sequence shown here is derived from an EMBL/GenBank/DDBJ whole genome shotgun (WGS) entry which is preliminary data.</text>
</comment>
<dbReference type="EMBL" id="ASPP01014547">
    <property type="protein sequence ID" value="ETO18683.1"/>
    <property type="molecule type" value="Genomic_DNA"/>
</dbReference>
<organism evidence="2 3">
    <name type="scientific">Reticulomyxa filosa</name>
    <dbReference type="NCBI Taxonomy" id="46433"/>
    <lineage>
        <taxon>Eukaryota</taxon>
        <taxon>Sar</taxon>
        <taxon>Rhizaria</taxon>
        <taxon>Retaria</taxon>
        <taxon>Foraminifera</taxon>
        <taxon>Monothalamids</taxon>
        <taxon>Reticulomyxidae</taxon>
        <taxon>Reticulomyxa</taxon>
    </lineage>
</organism>